<dbReference type="GeneID" id="119632294"/>
<dbReference type="InterPro" id="IPR054091">
    <property type="entry name" value="Cep192-like_D5"/>
</dbReference>
<evidence type="ECO:0000313" key="6">
    <source>
        <dbReference type="RefSeq" id="XP_037881057.1"/>
    </source>
</evidence>
<evidence type="ECO:0000256" key="1">
    <source>
        <dbReference type="SAM" id="MobiDB-lite"/>
    </source>
</evidence>
<reference evidence="5 6" key="1">
    <citation type="submission" date="2025-04" db="UniProtKB">
        <authorList>
            <consortium name="RefSeq"/>
        </authorList>
    </citation>
    <scope>IDENTIFICATION</scope>
    <source>
        <tissue evidence="5 6">Whole body pupa</tissue>
    </source>
</reference>
<proteinExistence type="predicted"/>
<feature type="domain" description="Cep192-like" evidence="3">
    <location>
        <begin position="730"/>
        <end position="855"/>
    </location>
</feature>
<dbReference type="RefSeq" id="XP_037881056.1">
    <property type="nucleotide sequence ID" value="XM_038025128.1"/>
</dbReference>
<dbReference type="Pfam" id="PF22074">
    <property type="entry name" value="Cep192_D5"/>
    <property type="match status" value="1"/>
</dbReference>
<dbReference type="Pfam" id="PF22073">
    <property type="entry name" value="Cep192_D4"/>
    <property type="match status" value="1"/>
</dbReference>
<gene>
    <name evidence="5 6" type="primary">LOC119632294</name>
</gene>
<name>A0A8U0W726_9MUSC</name>
<dbReference type="KEGG" id="gfs:119632294"/>
<organism evidence="4 6">
    <name type="scientific">Glossina fuscipes</name>
    <dbReference type="NCBI Taxonomy" id="7396"/>
    <lineage>
        <taxon>Eukaryota</taxon>
        <taxon>Metazoa</taxon>
        <taxon>Ecdysozoa</taxon>
        <taxon>Arthropoda</taxon>
        <taxon>Hexapoda</taxon>
        <taxon>Insecta</taxon>
        <taxon>Pterygota</taxon>
        <taxon>Neoptera</taxon>
        <taxon>Endopterygota</taxon>
        <taxon>Diptera</taxon>
        <taxon>Brachycera</taxon>
        <taxon>Muscomorpha</taxon>
        <taxon>Hippoboscoidea</taxon>
        <taxon>Glossinidae</taxon>
        <taxon>Glossina</taxon>
    </lineage>
</organism>
<feature type="domain" description="Cep192/Spd-2-like" evidence="2">
    <location>
        <begin position="590"/>
        <end position="697"/>
    </location>
</feature>
<feature type="region of interest" description="Disordered" evidence="1">
    <location>
        <begin position="466"/>
        <end position="488"/>
    </location>
</feature>
<dbReference type="AlphaFoldDB" id="A0A8U0W726"/>
<evidence type="ECO:0000259" key="3">
    <source>
        <dbReference type="Pfam" id="PF22074"/>
    </source>
</evidence>
<protein>
    <submittedName>
        <fullName evidence="5 6">Uncharacterized protein LOC119632294 isoform X1</fullName>
    </submittedName>
</protein>
<evidence type="ECO:0000259" key="2">
    <source>
        <dbReference type="Pfam" id="PF22073"/>
    </source>
</evidence>
<evidence type="ECO:0000313" key="4">
    <source>
        <dbReference type="Proteomes" id="UP000092443"/>
    </source>
</evidence>
<accession>A0A8U0W726</accession>
<evidence type="ECO:0000313" key="5">
    <source>
        <dbReference type="RefSeq" id="XP_037881056.1"/>
    </source>
</evidence>
<dbReference type="Proteomes" id="UP000092443">
    <property type="component" value="Unplaced"/>
</dbReference>
<keyword evidence="4" id="KW-1185">Reference proteome</keyword>
<sequence length="916" mass="103112">MQQVNCQNVIKSQPPKYLLSIFNTDELIKRPFFSDIKDNKGVKNANADGFHIKDKKIVEVVRNSERENNSFQNVMTTLNSSSLASHDSTQYIPLHNPYLLNVADRISNETVNLESNTSLDEDIQDPNETLNDVDTAMVNRPHTAQNSSYIADKSSAVNLFANVNGISSFHESENDGYNPVDFSSQEFVPGELMLSNLKLDEISCANGFVAIRRKLQTLDTTEKLDDDNISTNFNPGITLNSATALGQNHSIGNYFGTRSNMPHIIKNEQNFLTTNPTNLNRFKTGYVSKDRRINSLQNKDHERNGKKVAVHERNGLENKHSNDKLEIPNRKMKSSKRLANTAKTHSLLLSRCANSHEIPKEELPDKRKLILKNKENLGSLVPNIVTKKQLSLNDTQARAPLKSCGRNLNSVIERSKCNSKVSERKETTLSQNSEPEKFVIASLEGHFLKSGINNINALKFDVSGRTDSKKNGTDQFSSNHVRSKRSENANQCVNNLTTREKSPERCKLSPPTTSRHCRLTSSLNTTASCPPPNFNINTNSCLLTDNLAQTICKCTLAPSNSKRDRECPTAHSHSHCSISNELIHRDFKKLLLQVTRTKLSWKSTKLRTNSRKKMKVKNASNSRLVLRTEVSGPGFQIFNKQDSWFVLDSQECRLLVVNFCPTICGVAVGKVSFYDRTRSNVISQSSLLDIPLYGYGGHVSVSLDNIVNSPVGCPFIPMGRLSELDHPLERTISIRNKGPLEAFVVFSVNPVGFHITRLDKEFKIEPKQSLIAANSSIDVRILFHPKREQVRKISRKKDKVVTLANVRVSYGDEASRQRVRRLIQLMSQDERSEMFSQALETLWTFFPGEVDKTELDVLRDNPNSAIELISEILRVDEILLTLNNDLISETLSSSTFFTEFEDTNVFHTVYAVNTPD</sequence>
<dbReference type="RefSeq" id="XP_037881057.1">
    <property type="nucleotide sequence ID" value="XM_038025129.1"/>
</dbReference>
<dbReference type="InterPro" id="IPR054090">
    <property type="entry name" value="Cep192_Spd-2-like_dom"/>
</dbReference>